<dbReference type="PANTHER" id="PTHR47234">
    <property type="match status" value="1"/>
</dbReference>
<evidence type="ECO:0000259" key="13">
    <source>
        <dbReference type="Pfam" id="PF00593"/>
    </source>
</evidence>
<dbReference type="AlphaFoldDB" id="A0A328B376"/>
<dbReference type="RefSeq" id="WP_111458950.1">
    <property type="nucleotide sequence ID" value="NZ_QFYP01000001.1"/>
</dbReference>
<keyword evidence="15" id="KW-0675">Receptor</keyword>
<evidence type="ECO:0000256" key="9">
    <source>
        <dbReference type="PROSITE-ProRule" id="PRU01360"/>
    </source>
</evidence>
<gene>
    <name evidence="15" type="ORF">DJ021_02795</name>
</gene>
<evidence type="ECO:0000259" key="14">
    <source>
        <dbReference type="Pfam" id="PF07715"/>
    </source>
</evidence>
<evidence type="ECO:0000256" key="10">
    <source>
        <dbReference type="PROSITE-ProRule" id="PRU10144"/>
    </source>
</evidence>
<dbReference type="EMBL" id="QFYP01000001">
    <property type="protein sequence ID" value="RAK61663.1"/>
    <property type="molecule type" value="Genomic_DNA"/>
</dbReference>
<keyword evidence="8 9" id="KW-0998">Cell outer membrane</keyword>
<evidence type="ECO:0000313" key="16">
    <source>
        <dbReference type="Proteomes" id="UP000249842"/>
    </source>
</evidence>
<dbReference type="PROSITE" id="PS52016">
    <property type="entry name" value="TONB_DEPENDENT_REC_3"/>
    <property type="match status" value="1"/>
</dbReference>
<dbReference type="InterPro" id="IPR039426">
    <property type="entry name" value="TonB-dep_rcpt-like"/>
</dbReference>
<evidence type="ECO:0000256" key="4">
    <source>
        <dbReference type="ARBA" id="ARBA00022692"/>
    </source>
</evidence>
<comment type="caution">
    <text evidence="15">The sequence shown here is derived from an EMBL/GenBank/DDBJ whole genome shotgun (WGS) entry which is preliminary data.</text>
</comment>
<dbReference type="Proteomes" id="UP000249842">
    <property type="component" value="Unassembled WGS sequence"/>
</dbReference>
<sequence length="1001" mass="105796">MASSMICGVALLGLSATQAAAQAPAAGGEVSEIVVTGSRIPTPNLTSVSPVTVITDQELKLQGTTNVESLLNNLPQVIASQSGNVSNGGTGIATVNLRGLGSARTLVLVDGRRLMPGDPSTPVADLNNIPAALVDRVDVLTGGASAVYGSDALAGVVNFIMKHDFEGFRIDAQFGEFQHNNNNSGIQGTERSASYPVTVPTGNVRDGATTDVTVVFGVNAPDGKGNVTAYAGYRHIKPVLQGSRDYSACSIATTYNADPTVYDTRICAGSSNSAFGRFRGGSAPRGGYALNPNGSQTFVPYTSAYSYNYGPLNYFQRPDDRYTAGFFAHYDISKALNLYSDFLFADDHTVAQIAPSGLFAGTGANGTSTFGINCNNPLMTSLQQTQLCGAAGGTPTIVQSTIGFRFASLPRQDDLRHTNYKITLGARGELADGWNYDAYLQYGTSIYNEHYNNDVSTARVQNALLVNPVTGQCQSGTTDGCVPINLFRLGALSPAMLAYVVAPGFKSGQVTEQVANVSVTGDLGQYGFKAPWANDGVGVALGAEYRRESLDLRVDQEFASGDLSGQGGPTLGNSGSFDVYELFGEARVPLLQDQPLAKDLNVELGYRFSDYNTAANTTHSYKIGVNYTVVDDLKFRAGYNRAVRAPNVVELFTALAVGLFGGADPCAAGLITGKVSATLAQCLRSGATAAQYTAGIDQCPAAQCTALFAGNTDLKAEEADTYTAGFVLRPRFLPGFDISIDYFDIKISNLISSLPNLTVVDCVLNGNPAACSRFHRDPANGAIFGAAGYVDATNANTGYLRTSGVDVNANYRTKFSDWGMGEWGGLSFNLVGTYTNKYEVQPTTGGGTFDCAGLYGPVCSAIGTGAASPASTGPIPKWRHKFRVTWTTPWPVTVSLDWRHVGEVKMDANESNLFLADPLGRTDVLDAKIKAYDYLDISGTWAVRDTITLRAGVNNVFDKDPPILDANNFPAAGPPYGNGNTYPGTYDALGRTLFVGLTADF</sequence>
<keyword evidence="3 9" id="KW-1134">Transmembrane beta strand</keyword>
<feature type="signal peptide" evidence="12">
    <location>
        <begin position="1"/>
        <end position="21"/>
    </location>
</feature>
<reference evidence="16" key="1">
    <citation type="submission" date="2018-05" db="EMBL/GenBank/DDBJ databases">
        <authorList>
            <person name="Li X."/>
        </authorList>
    </citation>
    <scope>NUCLEOTIDE SEQUENCE [LARGE SCALE GENOMIC DNA]</scope>
    <source>
        <strain evidence="16">HKS-05</strain>
    </source>
</reference>
<dbReference type="SUPFAM" id="SSF56935">
    <property type="entry name" value="Porins"/>
    <property type="match status" value="1"/>
</dbReference>
<dbReference type="InterPro" id="IPR036942">
    <property type="entry name" value="Beta-barrel_TonB_sf"/>
</dbReference>
<keyword evidence="16" id="KW-1185">Reference proteome</keyword>
<evidence type="ECO:0000256" key="2">
    <source>
        <dbReference type="ARBA" id="ARBA00022448"/>
    </source>
</evidence>
<evidence type="ECO:0000256" key="6">
    <source>
        <dbReference type="ARBA" id="ARBA00023077"/>
    </source>
</evidence>
<proteinExistence type="inferred from homology"/>
<keyword evidence="7 9" id="KW-0472">Membrane</keyword>
<feature type="domain" description="TonB-dependent receptor plug" evidence="14">
    <location>
        <begin position="47"/>
        <end position="156"/>
    </location>
</feature>
<feature type="chain" id="PRO_5016337349" evidence="12">
    <location>
        <begin position="22"/>
        <end position="1001"/>
    </location>
</feature>
<keyword evidence="6 11" id="KW-0798">TonB box</keyword>
<organism evidence="15 16">
    <name type="scientific">Phenylobacterium hankyongense</name>
    <dbReference type="NCBI Taxonomy" id="1813876"/>
    <lineage>
        <taxon>Bacteria</taxon>
        <taxon>Pseudomonadati</taxon>
        <taxon>Pseudomonadota</taxon>
        <taxon>Alphaproteobacteria</taxon>
        <taxon>Caulobacterales</taxon>
        <taxon>Caulobacteraceae</taxon>
        <taxon>Phenylobacterium</taxon>
    </lineage>
</organism>
<evidence type="ECO:0000256" key="5">
    <source>
        <dbReference type="ARBA" id="ARBA00022729"/>
    </source>
</evidence>
<dbReference type="Gene3D" id="2.40.170.20">
    <property type="entry name" value="TonB-dependent receptor, beta-barrel domain"/>
    <property type="match status" value="1"/>
</dbReference>
<dbReference type="Gene3D" id="2.170.130.10">
    <property type="entry name" value="TonB-dependent receptor, plug domain"/>
    <property type="match status" value="1"/>
</dbReference>
<comment type="subcellular location">
    <subcellularLocation>
        <location evidence="1 9">Cell outer membrane</location>
        <topology evidence="1 9">Multi-pass membrane protein</topology>
    </subcellularLocation>
</comment>
<dbReference type="Pfam" id="PF00593">
    <property type="entry name" value="TonB_dep_Rec_b-barrel"/>
    <property type="match status" value="1"/>
</dbReference>
<dbReference type="PANTHER" id="PTHR47234:SF2">
    <property type="entry name" value="TONB-DEPENDENT RECEPTOR"/>
    <property type="match status" value="1"/>
</dbReference>
<dbReference type="PROSITE" id="PS01156">
    <property type="entry name" value="TONB_DEPENDENT_REC_2"/>
    <property type="match status" value="1"/>
</dbReference>
<keyword evidence="2 9" id="KW-0813">Transport</keyword>
<protein>
    <submittedName>
        <fullName evidence="15">TonB-dependent receptor</fullName>
    </submittedName>
</protein>
<comment type="similarity">
    <text evidence="9 11">Belongs to the TonB-dependent receptor family.</text>
</comment>
<keyword evidence="5 12" id="KW-0732">Signal</keyword>
<dbReference type="InterPro" id="IPR037066">
    <property type="entry name" value="Plug_dom_sf"/>
</dbReference>
<dbReference type="InterPro" id="IPR010917">
    <property type="entry name" value="TonB_rcpt_CS"/>
</dbReference>
<keyword evidence="4 9" id="KW-0812">Transmembrane</keyword>
<evidence type="ECO:0000313" key="15">
    <source>
        <dbReference type="EMBL" id="RAK61663.1"/>
    </source>
</evidence>
<accession>A0A328B376</accession>
<feature type="domain" description="TonB-dependent receptor-like beta-barrel" evidence="13">
    <location>
        <begin position="410"/>
        <end position="956"/>
    </location>
</feature>
<dbReference type="Pfam" id="PF07715">
    <property type="entry name" value="Plug"/>
    <property type="match status" value="1"/>
</dbReference>
<evidence type="ECO:0000256" key="7">
    <source>
        <dbReference type="ARBA" id="ARBA00023136"/>
    </source>
</evidence>
<dbReference type="GO" id="GO:0009279">
    <property type="term" value="C:cell outer membrane"/>
    <property type="evidence" value="ECO:0007669"/>
    <property type="project" value="UniProtKB-SubCell"/>
</dbReference>
<dbReference type="InterPro" id="IPR000531">
    <property type="entry name" value="Beta-barrel_TonB"/>
</dbReference>
<dbReference type="OrthoDB" id="7051241at2"/>
<evidence type="ECO:0000256" key="11">
    <source>
        <dbReference type="RuleBase" id="RU003357"/>
    </source>
</evidence>
<name>A0A328B376_9CAUL</name>
<evidence type="ECO:0000256" key="8">
    <source>
        <dbReference type="ARBA" id="ARBA00023237"/>
    </source>
</evidence>
<evidence type="ECO:0000256" key="3">
    <source>
        <dbReference type="ARBA" id="ARBA00022452"/>
    </source>
</evidence>
<feature type="short sequence motif" description="TonB C-terminal box" evidence="10">
    <location>
        <begin position="984"/>
        <end position="1001"/>
    </location>
</feature>
<dbReference type="InterPro" id="IPR012910">
    <property type="entry name" value="Plug_dom"/>
</dbReference>
<evidence type="ECO:0000256" key="12">
    <source>
        <dbReference type="SAM" id="SignalP"/>
    </source>
</evidence>
<evidence type="ECO:0000256" key="1">
    <source>
        <dbReference type="ARBA" id="ARBA00004571"/>
    </source>
</evidence>